<gene>
    <name evidence="6" type="ORF">HHL11_07590</name>
</gene>
<organism evidence="6 7">
    <name type="scientific">Ramlibacter agri</name>
    <dbReference type="NCBI Taxonomy" id="2728837"/>
    <lineage>
        <taxon>Bacteria</taxon>
        <taxon>Pseudomonadati</taxon>
        <taxon>Pseudomonadota</taxon>
        <taxon>Betaproteobacteria</taxon>
        <taxon>Burkholderiales</taxon>
        <taxon>Comamonadaceae</taxon>
        <taxon>Ramlibacter</taxon>
    </lineage>
</organism>
<dbReference type="RefSeq" id="WP_169417804.1">
    <property type="nucleotide sequence ID" value="NZ_JABBFX010000001.1"/>
</dbReference>
<accession>A0A848GZK2</accession>
<dbReference type="Proteomes" id="UP000541185">
    <property type="component" value="Unassembled WGS sequence"/>
</dbReference>
<evidence type="ECO:0000256" key="3">
    <source>
        <dbReference type="PROSITE-ProRule" id="PRU00169"/>
    </source>
</evidence>
<dbReference type="SMART" id="SM00421">
    <property type="entry name" value="HTH_LUXR"/>
    <property type="match status" value="1"/>
</dbReference>
<dbReference type="GO" id="GO:0003677">
    <property type="term" value="F:DNA binding"/>
    <property type="evidence" value="ECO:0007669"/>
    <property type="project" value="UniProtKB-KW"/>
</dbReference>
<keyword evidence="2" id="KW-0238">DNA-binding</keyword>
<dbReference type="PRINTS" id="PR00038">
    <property type="entry name" value="HTHLUXR"/>
</dbReference>
<evidence type="ECO:0000313" key="7">
    <source>
        <dbReference type="Proteomes" id="UP000541185"/>
    </source>
</evidence>
<dbReference type="InterPro" id="IPR039420">
    <property type="entry name" value="WalR-like"/>
</dbReference>
<name>A0A848GZK2_9BURK</name>
<dbReference type="PANTHER" id="PTHR43214">
    <property type="entry name" value="TWO-COMPONENT RESPONSE REGULATOR"/>
    <property type="match status" value="1"/>
</dbReference>
<dbReference type="InterPro" id="IPR011006">
    <property type="entry name" value="CheY-like_superfamily"/>
</dbReference>
<evidence type="ECO:0000259" key="5">
    <source>
        <dbReference type="PROSITE" id="PS50110"/>
    </source>
</evidence>
<dbReference type="InterPro" id="IPR000792">
    <property type="entry name" value="Tscrpt_reg_LuxR_C"/>
</dbReference>
<dbReference type="Pfam" id="PF00072">
    <property type="entry name" value="Response_reg"/>
    <property type="match status" value="1"/>
</dbReference>
<dbReference type="SUPFAM" id="SSF52172">
    <property type="entry name" value="CheY-like"/>
    <property type="match status" value="1"/>
</dbReference>
<evidence type="ECO:0000256" key="2">
    <source>
        <dbReference type="ARBA" id="ARBA00023125"/>
    </source>
</evidence>
<dbReference type="AlphaFoldDB" id="A0A848GZK2"/>
<reference evidence="6 7" key="1">
    <citation type="submission" date="2020-04" db="EMBL/GenBank/DDBJ databases">
        <title>Ramlibacter sp. G-1-2-2 isolated from soil.</title>
        <authorList>
            <person name="Dahal R.H."/>
        </authorList>
    </citation>
    <scope>NUCLEOTIDE SEQUENCE [LARGE SCALE GENOMIC DNA]</scope>
    <source>
        <strain evidence="6 7">G-1-2-2</strain>
    </source>
</reference>
<dbReference type="GO" id="GO:0006355">
    <property type="term" value="P:regulation of DNA-templated transcription"/>
    <property type="evidence" value="ECO:0007669"/>
    <property type="project" value="InterPro"/>
</dbReference>
<evidence type="ECO:0000259" key="4">
    <source>
        <dbReference type="PROSITE" id="PS50043"/>
    </source>
</evidence>
<evidence type="ECO:0000313" key="6">
    <source>
        <dbReference type="EMBL" id="NML43607.1"/>
    </source>
</evidence>
<evidence type="ECO:0000256" key="1">
    <source>
        <dbReference type="ARBA" id="ARBA00022553"/>
    </source>
</evidence>
<sequence length="216" mass="23095">MEDPKPSSPAEQPIATVIVVDDQAIVRAGLATLLEGTRWIRVIGEAANGRELLTMLQTVRPDAVLTDLGMPDVDGFAVARLVRDLYPGMPVIAVSMHDSAPSVRRALQHGATAFVSKAAALSELEDALRKALAGVEVAPPPASDDRSDGEALSPRQLEVLALMAKSRSSKEIASTLGISLSTVEVHRSNIWRRLGFRDMASLTLYAVRHGLVSPET</sequence>
<dbReference type="SUPFAM" id="SSF46894">
    <property type="entry name" value="C-terminal effector domain of the bipartite response regulators"/>
    <property type="match status" value="1"/>
</dbReference>
<keyword evidence="1 3" id="KW-0597">Phosphoprotein</keyword>
<feature type="domain" description="HTH luxR-type" evidence="4">
    <location>
        <begin position="145"/>
        <end position="210"/>
    </location>
</feature>
<dbReference type="InterPro" id="IPR058245">
    <property type="entry name" value="NreC/VraR/RcsB-like_REC"/>
</dbReference>
<dbReference type="Gene3D" id="3.40.50.2300">
    <property type="match status" value="1"/>
</dbReference>
<feature type="domain" description="Response regulatory" evidence="5">
    <location>
        <begin position="16"/>
        <end position="132"/>
    </location>
</feature>
<dbReference type="GO" id="GO:0000160">
    <property type="term" value="P:phosphorelay signal transduction system"/>
    <property type="evidence" value="ECO:0007669"/>
    <property type="project" value="InterPro"/>
</dbReference>
<dbReference type="Pfam" id="PF00196">
    <property type="entry name" value="GerE"/>
    <property type="match status" value="1"/>
</dbReference>
<keyword evidence="7" id="KW-1185">Reference proteome</keyword>
<dbReference type="CDD" id="cd06170">
    <property type="entry name" value="LuxR_C_like"/>
    <property type="match status" value="1"/>
</dbReference>
<dbReference type="InterPro" id="IPR016032">
    <property type="entry name" value="Sig_transdc_resp-reg_C-effctor"/>
</dbReference>
<feature type="modified residue" description="4-aspartylphosphate" evidence="3">
    <location>
        <position position="67"/>
    </location>
</feature>
<dbReference type="InterPro" id="IPR001789">
    <property type="entry name" value="Sig_transdc_resp-reg_receiver"/>
</dbReference>
<dbReference type="SMART" id="SM00448">
    <property type="entry name" value="REC"/>
    <property type="match status" value="1"/>
</dbReference>
<dbReference type="EMBL" id="JABBFX010000001">
    <property type="protein sequence ID" value="NML43607.1"/>
    <property type="molecule type" value="Genomic_DNA"/>
</dbReference>
<dbReference type="PROSITE" id="PS50043">
    <property type="entry name" value="HTH_LUXR_2"/>
    <property type="match status" value="1"/>
</dbReference>
<dbReference type="PROSITE" id="PS50110">
    <property type="entry name" value="RESPONSE_REGULATORY"/>
    <property type="match status" value="1"/>
</dbReference>
<proteinExistence type="predicted"/>
<dbReference type="CDD" id="cd17535">
    <property type="entry name" value="REC_NarL-like"/>
    <property type="match status" value="1"/>
</dbReference>
<comment type="caution">
    <text evidence="6">The sequence shown here is derived from an EMBL/GenBank/DDBJ whole genome shotgun (WGS) entry which is preliminary data.</text>
</comment>
<protein>
    <submittedName>
        <fullName evidence="6">Response regulator transcription factor</fullName>
    </submittedName>
</protein>